<comment type="caution">
    <text evidence="3">The sequence shown here is derived from an EMBL/GenBank/DDBJ whole genome shotgun (WGS) entry which is preliminary data.</text>
</comment>
<sequence>MTIDNRPLMAAALGCALCASPALAQSSTERTPYPPAANGEGRVTNAYATARWSENWSAPGEAREIDDPLDRLKHIRLDSDDDIYLTLAGEMRLRTNFTSNPGLVKGEHQRHDILRVTGGADLHLGEHVRLYGELSHADSSGHNIGTPSVYQENDLTVEQSFVEVTGTLRGLDLGARYGRQMFYDGSKMLVSQRDNNAIHYTQNGLRLWARGRDVRVDLFDFKPTAYGRQGTGDDRINDEIRFSGVTVGTQLPRDLLGGSKLSFDPFVWRLRRREAAWVGTVGREERVYVGAHAWGDIGPVNIDWTVNHQSGSFEDRAIDAWQVFLSQTVALGAQKGAPRVGFNFDYASGGGGNEDGPGAGEMRNAISPHGANTPFSHHLFLTASNLVEVAPTLSLSPVKSVKILADYSFAWRATTGDAIYRANTRPLAGTQFSTSHKTAEMPRLQVQWNISPRVGITARYEHVFAGPALREAGYGDSDFFGTWISLRF</sequence>
<dbReference type="InterPro" id="IPR053728">
    <property type="entry name" value="Alginate_Permeability_Chnl"/>
</dbReference>
<gene>
    <name evidence="3" type="ORF">MTR65_04775</name>
</gene>
<keyword evidence="4" id="KW-1185">Reference proteome</keyword>
<proteinExistence type="predicted"/>
<organism evidence="3 4">
    <name type="scientific">Novosphingobium mangrovi</name>
    <name type="common">ex Hu et al. 2023</name>
    <dbReference type="NCBI Taxonomy" id="2930094"/>
    <lineage>
        <taxon>Bacteria</taxon>
        <taxon>Pseudomonadati</taxon>
        <taxon>Pseudomonadota</taxon>
        <taxon>Alphaproteobacteria</taxon>
        <taxon>Sphingomonadales</taxon>
        <taxon>Sphingomonadaceae</taxon>
        <taxon>Novosphingobium</taxon>
    </lineage>
</organism>
<evidence type="ECO:0000313" key="4">
    <source>
        <dbReference type="Proteomes" id="UP001162802"/>
    </source>
</evidence>
<dbReference type="Gene3D" id="2.40.160.100">
    <property type="match status" value="1"/>
</dbReference>
<protein>
    <submittedName>
        <fullName evidence="3">Alginate export family protein</fullName>
    </submittedName>
</protein>
<evidence type="ECO:0000259" key="2">
    <source>
        <dbReference type="Pfam" id="PF13372"/>
    </source>
</evidence>
<feature type="chain" id="PRO_5045287260" evidence="1">
    <location>
        <begin position="25"/>
        <end position="488"/>
    </location>
</feature>
<feature type="domain" description="Alginate export" evidence="2">
    <location>
        <begin position="84"/>
        <end position="477"/>
    </location>
</feature>
<name>A0ABT0A9W3_9SPHN</name>
<accession>A0ABT0A9W3</accession>
<evidence type="ECO:0000313" key="3">
    <source>
        <dbReference type="EMBL" id="MCJ1959986.1"/>
    </source>
</evidence>
<dbReference type="RefSeq" id="WP_243797642.1">
    <property type="nucleotide sequence ID" value="NZ_JALHAT010000004.1"/>
</dbReference>
<dbReference type="EMBL" id="JALHAT010000004">
    <property type="protein sequence ID" value="MCJ1959986.1"/>
    <property type="molecule type" value="Genomic_DNA"/>
</dbReference>
<dbReference type="InterPro" id="IPR025388">
    <property type="entry name" value="Alginate_export_dom"/>
</dbReference>
<evidence type="ECO:0000256" key="1">
    <source>
        <dbReference type="SAM" id="SignalP"/>
    </source>
</evidence>
<reference evidence="3" key="1">
    <citation type="submission" date="2022-03" db="EMBL/GenBank/DDBJ databases">
        <title>Identification of a novel bacterium isolated from mangrove sediments.</title>
        <authorList>
            <person name="Pan X."/>
        </authorList>
    </citation>
    <scope>NUCLEOTIDE SEQUENCE</scope>
    <source>
        <strain evidence="3">B2637</strain>
    </source>
</reference>
<feature type="signal peptide" evidence="1">
    <location>
        <begin position="1"/>
        <end position="24"/>
    </location>
</feature>
<keyword evidence="1" id="KW-0732">Signal</keyword>
<dbReference type="Proteomes" id="UP001162802">
    <property type="component" value="Unassembled WGS sequence"/>
</dbReference>
<dbReference type="Pfam" id="PF13372">
    <property type="entry name" value="Alginate_exp"/>
    <property type="match status" value="1"/>
</dbReference>